<dbReference type="InterPro" id="IPR004879">
    <property type="entry name" value="Ssp411-like_TRX"/>
</dbReference>
<evidence type="ECO:0000259" key="2">
    <source>
        <dbReference type="Pfam" id="PF03190"/>
    </source>
</evidence>
<dbReference type="EMBL" id="JAHWDP010000004">
    <property type="protein sequence ID" value="MBW2938656.1"/>
    <property type="molecule type" value="Genomic_DNA"/>
</dbReference>
<protein>
    <submittedName>
        <fullName evidence="3">Thioredoxin domain-containing protein</fullName>
    </submittedName>
</protein>
<dbReference type="PIRSF" id="PIRSF006402">
    <property type="entry name" value="UCP006402_thioredoxin"/>
    <property type="match status" value="1"/>
</dbReference>
<keyword evidence="1" id="KW-0732">Signal</keyword>
<comment type="caution">
    <text evidence="3">The sequence shown here is derived from an EMBL/GenBank/DDBJ whole genome shotgun (WGS) entry which is preliminary data.</text>
</comment>
<dbReference type="PANTHER" id="PTHR42899:SF1">
    <property type="entry name" value="SPERMATOGENESIS-ASSOCIATED PROTEIN 20"/>
    <property type="match status" value="1"/>
</dbReference>
<keyword evidence="4" id="KW-1185">Reference proteome</keyword>
<sequence>MQKLLLFTLLGILFLSCNSSKKEPLETHKYTNDLINETSPYLLQHAHNPVNWKPWNQKTLDEAKQSKKLMVISVGYAACHWCHVMERESFEDSTVAAVMNKHFISVKVDREERPDVDQTYINAVQLMTGNAGWPLNVITLPDGRPVYGGTYFKKEDWITALQQLQQLYEEEPQKLVDYATQLEEGIKSLDLVAFNNDDIDFTKVDLKPIIEKWVNSLDTVYGGSRGAPKFMMPNQLSFFLRYAHKNNDKALENYVNLTLQKMAFGGLYDQVEGGFSRYSTDEKWHIPHFEKMLYDNAQLVSLYSNAYAVSKNPLYKTIVEETLSFVAAELTNNEGAFYSSLDADSLNEEGDLVEGDYYTFEKEKLQSIIPQKDWTLFEDYYNINSYGKWEAENNYVLIRKVTDEAFISKHNIDLASLSQKKKDWKKILRDHRNTRQKPRLDDKTLTSWNGLMIKGYVDAYKVFKNETYLKAALTNANFILKKQLQSNGALFHTYKDGKSSINGYLEDYASVIEAFIALYEVTLDTKWIEEADELSNYAFNNFFDKEKHMFYFTSREDAEIISRNFEYRDNVISSSNSIMAKNLSVLAHHFDNEKFAITALQMLKNVQPELEKYPSGFANWMDLLLNYQSKFYEIVVVGENAFDKISEFNQKYIPNKLVAGATQSSNLPLLKERYVNGRTLIYVCVNNTCKLPVEEVSKAMEFLTK</sequence>
<feature type="chain" id="PRO_5040966351" evidence="1">
    <location>
        <begin position="22"/>
        <end position="705"/>
    </location>
</feature>
<dbReference type="Proteomes" id="UP001138686">
    <property type="component" value="Unassembled WGS sequence"/>
</dbReference>
<evidence type="ECO:0000256" key="1">
    <source>
        <dbReference type="SAM" id="SignalP"/>
    </source>
</evidence>
<gene>
    <name evidence="3" type="ORF">KXJ69_11095</name>
</gene>
<dbReference type="PANTHER" id="PTHR42899">
    <property type="entry name" value="SPERMATOGENESIS-ASSOCIATED PROTEIN 20"/>
    <property type="match status" value="1"/>
</dbReference>
<dbReference type="CDD" id="cd02955">
    <property type="entry name" value="SSP411"/>
    <property type="match status" value="1"/>
</dbReference>
<organism evidence="3 4">
    <name type="scientific">Halomarinibacterium sedimenti</name>
    <dbReference type="NCBI Taxonomy" id="2857106"/>
    <lineage>
        <taxon>Bacteria</taxon>
        <taxon>Pseudomonadati</taxon>
        <taxon>Bacteroidota</taxon>
        <taxon>Flavobacteriia</taxon>
        <taxon>Flavobacteriales</taxon>
        <taxon>Flavobacteriaceae</taxon>
        <taxon>Halomarinibacterium</taxon>
    </lineage>
</organism>
<feature type="signal peptide" evidence="1">
    <location>
        <begin position="1"/>
        <end position="21"/>
    </location>
</feature>
<evidence type="ECO:0000313" key="3">
    <source>
        <dbReference type="EMBL" id="MBW2938656.1"/>
    </source>
</evidence>
<accession>A0A9X1K0Q4</accession>
<reference evidence="3" key="1">
    <citation type="submission" date="2021-07" db="EMBL/GenBank/DDBJ databases">
        <title>Aureisphaera sp. CAU 1614 isolated from sea sediment.</title>
        <authorList>
            <person name="Kim W."/>
        </authorList>
    </citation>
    <scope>NUCLEOTIDE SEQUENCE</scope>
    <source>
        <strain evidence="3">CAU 1614</strain>
    </source>
</reference>
<dbReference type="PROSITE" id="PS51257">
    <property type="entry name" value="PROKAR_LIPOPROTEIN"/>
    <property type="match status" value="1"/>
</dbReference>
<evidence type="ECO:0000313" key="4">
    <source>
        <dbReference type="Proteomes" id="UP001138686"/>
    </source>
</evidence>
<proteinExistence type="predicted"/>
<dbReference type="InterPro" id="IPR024705">
    <property type="entry name" value="Ssp411"/>
</dbReference>
<name>A0A9X1K0Q4_9FLAO</name>
<dbReference type="RefSeq" id="WP_219053180.1">
    <property type="nucleotide sequence ID" value="NZ_JAHWDP010000004.1"/>
</dbReference>
<dbReference type="Pfam" id="PF03190">
    <property type="entry name" value="Thioredox_DsbH"/>
    <property type="match status" value="1"/>
</dbReference>
<dbReference type="AlphaFoldDB" id="A0A9X1K0Q4"/>
<feature type="domain" description="Spermatogenesis-associated protein 20-like TRX" evidence="2">
    <location>
        <begin position="31"/>
        <end position="185"/>
    </location>
</feature>